<organism evidence="2 3">
    <name type="scientific">Candidatus Woesebacteria bacterium CG22_combo_CG10-13_8_21_14_all_45_10</name>
    <dbReference type="NCBI Taxonomy" id="1975060"/>
    <lineage>
        <taxon>Bacteria</taxon>
        <taxon>Candidatus Woeseibacteriota</taxon>
    </lineage>
</organism>
<dbReference type="EMBL" id="PCSV01000026">
    <property type="protein sequence ID" value="PIP57151.1"/>
    <property type="molecule type" value="Genomic_DNA"/>
</dbReference>
<dbReference type="PANTHER" id="PTHR43630">
    <property type="entry name" value="POLY-BETA-1,6-N-ACETYL-D-GLUCOSAMINE SYNTHASE"/>
    <property type="match status" value="1"/>
</dbReference>
<gene>
    <name evidence="2" type="ORF">COX04_01070</name>
</gene>
<dbReference type="InterPro" id="IPR001173">
    <property type="entry name" value="Glyco_trans_2-like"/>
</dbReference>
<comment type="caution">
    <text evidence="2">The sequence shown here is derived from an EMBL/GenBank/DDBJ whole genome shotgun (WGS) entry which is preliminary data.</text>
</comment>
<reference evidence="2 3" key="1">
    <citation type="submission" date="2017-09" db="EMBL/GenBank/DDBJ databases">
        <title>Depth-based differentiation of microbial function through sediment-hosted aquifers and enrichment of novel symbionts in the deep terrestrial subsurface.</title>
        <authorList>
            <person name="Probst A.J."/>
            <person name="Ladd B."/>
            <person name="Jarett J.K."/>
            <person name="Geller-Mcgrath D.E."/>
            <person name="Sieber C.M."/>
            <person name="Emerson J.B."/>
            <person name="Anantharaman K."/>
            <person name="Thomas B.C."/>
            <person name="Malmstrom R."/>
            <person name="Stieglmeier M."/>
            <person name="Klingl A."/>
            <person name="Woyke T."/>
            <person name="Ryan C.M."/>
            <person name="Banfield J.F."/>
        </authorList>
    </citation>
    <scope>NUCLEOTIDE SEQUENCE [LARGE SCALE GENOMIC DNA]</scope>
    <source>
        <strain evidence="2">CG22_combo_CG10-13_8_21_14_all_45_10</strain>
    </source>
</reference>
<evidence type="ECO:0000259" key="1">
    <source>
        <dbReference type="Pfam" id="PF00535"/>
    </source>
</evidence>
<name>A0A2H0BHN3_9BACT</name>
<protein>
    <recommendedName>
        <fullName evidence="1">Glycosyltransferase 2-like domain-containing protein</fullName>
    </recommendedName>
</protein>
<accession>A0A2H0BHN3</accession>
<dbReference type="PANTHER" id="PTHR43630:SF2">
    <property type="entry name" value="GLYCOSYLTRANSFERASE"/>
    <property type="match status" value="1"/>
</dbReference>
<dbReference type="InterPro" id="IPR029044">
    <property type="entry name" value="Nucleotide-diphossugar_trans"/>
</dbReference>
<dbReference type="SUPFAM" id="SSF53448">
    <property type="entry name" value="Nucleotide-diphospho-sugar transferases"/>
    <property type="match status" value="1"/>
</dbReference>
<proteinExistence type="predicted"/>
<evidence type="ECO:0000313" key="3">
    <source>
        <dbReference type="Proteomes" id="UP000230759"/>
    </source>
</evidence>
<dbReference type="AlphaFoldDB" id="A0A2H0BHN3"/>
<dbReference type="Pfam" id="PF00535">
    <property type="entry name" value="Glycos_transf_2"/>
    <property type="match status" value="1"/>
</dbReference>
<evidence type="ECO:0000313" key="2">
    <source>
        <dbReference type="EMBL" id="PIP57151.1"/>
    </source>
</evidence>
<sequence>MKITAHCLVKNEEKFIWYAVNSVIDFVDEILVWDNSSTDNTKSVIHLIASSKIKFAEVPGPVAKVRQKMLDQTRADWLFILDGDEVWPEATMSNVKCQMLNVKNTKDVIVVPNYLLIGDLFHYQEKAAGRYRIAGRVGHYNIRAVRVTPGLHIEGVYPNEAYVTREGIKVQDLPEDRILFIDQPYLHASFLKKPKYEFGIPFPKDFYYPEVFFKDRPGIVPSPWQPMSAGYKFRAFFETPLKKIRRRIR</sequence>
<dbReference type="Gene3D" id="3.90.550.10">
    <property type="entry name" value="Spore Coat Polysaccharide Biosynthesis Protein SpsA, Chain A"/>
    <property type="match status" value="1"/>
</dbReference>
<dbReference type="Proteomes" id="UP000230759">
    <property type="component" value="Unassembled WGS sequence"/>
</dbReference>
<feature type="domain" description="Glycosyltransferase 2-like" evidence="1">
    <location>
        <begin position="9"/>
        <end position="92"/>
    </location>
</feature>